<feature type="compositionally biased region" description="Low complexity" evidence="2">
    <location>
        <begin position="777"/>
        <end position="787"/>
    </location>
</feature>
<dbReference type="SUPFAM" id="SSF52113">
    <property type="entry name" value="BRCT domain"/>
    <property type="match status" value="3"/>
</dbReference>
<feature type="region of interest" description="Disordered" evidence="2">
    <location>
        <begin position="388"/>
        <end position="416"/>
    </location>
</feature>
<dbReference type="Gene3D" id="3.40.50.10190">
    <property type="entry name" value="BRCT domain"/>
    <property type="match status" value="4"/>
</dbReference>
<feature type="compositionally biased region" description="Polar residues" evidence="2">
    <location>
        <begin position="407"/>
        <end position="416"/>
    </location>
</feature>
<feature type="domain" description="BRCT" evidence="3">
    <location>
        <begin position="423"/>
        <end position="518"/>
    </location>
</feature>
<feature type="region of interest" description="Disordered" evidence="2">
    <location>
        <begin position="1"/>
        <end position="35"/>
    </location>
</feature>
<dbReference type="PANTHER" id="PTHR13561">
    <property type="entry name" value="DNA REPLICATION REGULATOR DPB11-RELATED"/>
    <property type="match status" value="1"/>
</dbReference>
<dbReference type="InterPro" id="IPR059215">
    <property type="entry name" value="BRCT2_TopBP1-like"/>
</dbReference>
<evidence type="ECO:0000256" key="1">
    <source>
        <dbReference type="ARBA" id="ARBA00022737"/>
    </source>
</evidence>
<feature type="region of interest" description="Disordered" evidence="2">
    <location>
        <begin position="645"/>
        <end position="664"/>
    </location>
</feature>
<dbReference type="CDD" id="cd17731">
    <property type="entry name" value="BRCT_TopBP1_rpt2_like"/>
    <property type="match status" value="1"/>
</dbReference>
<feature type="compositionally biased region" description="Basic residues" evidence="2">
    <location>
        <begin position="18"/>
        <end position="28"/>
    </location>
</feature>
<dbReference type="PANTHER" id="PTHR13561:SF20">
    <property type="entry name" value="DNA TOPOISOMERASE 2-BINDING PROTEIN 1"/>
    <property type="match status" value="1"/>
</dbReference>
<feature type="domain" description="BRCT" evidence="3">
    <location>
        <begin position="55"/>
        <end position="122"/>
    </location>
</feature>
<evidence type="ECO:0000313" key="5">
    <source>
        <dbReference type="Proteomes" id="UP000279236"/>
    </source>
</evidence>
<name>A0A427Y693_9TREE</name>
<feature type="domain" description="BRCT" evidence="3">
    <location>
        <begin position="532"/>
        <end position="615"/>
    </location>
</feature>
<accession>A0A427Y693</accession>
<dbReference type="GO" id="GO:0006270">
    <property type="term" value="P:DNA replication initiation"/>
    <property type="evidence" value="ECO:0007669"/>
    <property type="project" value="TreeGrafter"/>
</dbReference>
<dbReference type="Pfam" id="PF12738">
    <property type="entry name" value="PTCB-BRCT"/>
    <property type="match status" value="3"/>
</dbReference>
<dbReference type="InterPro" id="IPR036420">
    <property type="entry name" value="BRCT_dom_sf"/>
</dbReference>
<dbReference type="OrthoDB" id="251770at2759"/>
<dbReference type="STRING" id="105984.A0A427Y693"/>
<dbReference type="SMART" id="SM00292">
    <property type="entry name" value="BRCT"/>
    <property type="match status" value="3"/>
</dbReference>
<dbReference type="GO" id="GO:0033314">
    <property type="term" value="P:mitotic DNA replication checkpoint signaling"/>
    <property type="evidence" value="ECO:0007669"/>
    <property type="project" value="TreeGrafter"/>
</dbReference>
<evidence type="ECO:0000256" key="2">
    <source>
        <dbReference type="SAM" id="MobiDB-lite"/>
    </source>
</evidence>
<dbReference type="PROSITE" id="PS50172">
    <property type="entry name" value="BRCT"/>
    <property type="match status" value="4"/>
</dbReference>
<dbReference type="AlphaFoldDB" id="A0A427Y693"/>
<gene>
    <name evidence="4" type="ORF">EHS24_004879</name>
</gene>
<feature type="region of interest" description="Disordered" evidence="2">
    <location>
        <begin position="670"/>
        <end position="719"/>
    </location>
</feature>
<evidence type="ECO:0000259" key="3">
    <source>
        <dbReference type="PROSITE" id="PS50172"/>
    </source>
</evidence>
<dbReference type="InterPro" id="IPR001357">
    <property type="entry name" value="BRCT_dom"/>
</dbReference>
<keyword evidence="1" id="KW-0677">Repeat</keyword>
<keyword evidence="5" id="KW-1185">Reference proteome</keyword>
<reference evidence="4 5" key="1">
    <citation type="submission" date="2018-11" db="EMBL/GenBank/DDBJ databases">
        <title>Genome sequence of Apiotrichum porosum DSM 27194.</title>
        <authorList>
            <person name="Aliyu H."/>
            <person name="Gorte O."/>
            <person name="Ochsenreither K."/>
        </authorList>
    </citation>
    <scope>NUCLEOTIDE SEQUENCE [LARGE SCALE GENOMIC DNA]</scope>
    <source>
        <strain evidence="4 5">DSM 27194</strain>
    </source>
</reference>
<organism evidence="4 5">
    <name type="scientific">Apiotrichum porosum</name>
    <dbReference type="NCBI Taxonomy" id="105984"/>
    <lineage>
        <taxon>Eukaryota</taxon>
        <taxon>Fungi</taxon>
        <taxon>Dikarya</taxon>
        <taxon>Basidiomycota</taxon>
        <taxon>Agaricomycotina</taxon>
        <taxon>Tremellomycetes</taxon>
        <taxon>Trichosporonales</taxon>
        <taxon>Trichosporonaceae</taxon>
        <taxon>Apiotrichum</taxon>
    </lineage>
</organism>
<dbReference type="GeneID" id="39589422"/>
<comment type="caution">
    <text evidence="4">The sequence shown here is derived from an EMBL/GenBank/DDBJ whole genome shotgun (WGS) entry which is preliminary data.</text>
</comment>
<protein>
    <recommendedName>
        <fullName evidence="3">BRCT domain-containing protein</fullName>
    </recommendedName>
</protein>
<dbReference type="EMBL" id="RSCE01000002">
    <property type="protein sequence ID" value="RSH86609.1"/>
    <property type="molecule type" value="Genomic_DNA"/>
</dbReference>
<dbReference type="CDD" id="cd00027">
    <property type="entry name" value="BRCT"/>
    <property type="match status" value="1"/>
</dbReference>
<feature type="region of interest" description="Disordered" evidence="2">
    <location>
        <begin position="608"/>
        <end position="632"/>
    </location>
</feature>
<feature type="region of interest" description="Disordered" evidence="2">
    <location>
        <begin position="749"/>
        <end position="818"/>
    </location>
</feature>
<dbReference type="RefSeq" id="XP_028479394.1">
    <property type="nucleotide sequence ID" value="XM_028620422.1"/>
</dbReference>
<dbReference type="GO" id="GO:0007095">
    <property type="term" value="P:mitotic G2 DNA damage checkpoint signaling"/>
    <property type="evidence" value="ECO:0007669"/>
    <property type="project" value="TreeGrafter"/>
</dbReference>
<evidence type="ECO:0000313" key="4">
    <source>
        <dbReference type="EMBL" id="RSH86609.1"/>
    </source>
</evidence>
<proteinExistence type="predicted"/>
<feature type="compositionally biased region" description="Low complexity" evidence="2">
    <location>
        <begin position="623"/>
        <end position="632"/>
    </location>
</feature>
<sequence length="844" mass="91442">MNRRGHLSHKVPNVKLRPAPRRSTRRHPSPSDADVVRAAWSEAEGEEDMPIGQGSSDRPWTNIKVTFSGVEDKAALIPLVRELGGEVDSALTVHVTHVIANGFTSPKYLHHIPVLSSSWIHDAHAKWLKGDELDVPAVSFVPFLGLKIAVTGIDQIDRRKQIIKYINANGGVYSKDLERSCTHLVSAARTTDTKSKASEKIRWALREIGECEMARRRGKRVEGEDFRVVYEEWIWDCVAFRGRWKEDGYDARKPRARGKVNYEDVLDGSVFVQPAKETNNDDNNNNDNDEDQPIVVRKRKRGNVETLVGELLSTTKVKEEMPDIRVASSTAEIPLLDGDVSMVDVSLHMTPRVVDKPAAEELLPSRGGPFEHRPSRLHISRAASFAAPAAAGPSRLPTTAVPHKPSTGASMPNTSAPQQLTRELQPFFNGLRFSHAIAEGYQGLENALVQHGGVVVSEEERLSGAREVDFVIVRLSGRIKPVIPEPPQGAKAPEVVTECWVEGCCFTQTLLSPDDKLVFRPLAVPTPLAGTESLHVHISGFSTETSVYLRRLLKALGCALSEKLNRRTTTHLVCAAPTGQKYDKALEWGVTVVRDSWLWNMAQSGSVEAAEEHAHDQGTNVKTTSTSPAALPSAPALADSLVVPTAPPKKSLSPSRMLKRSPARVVRAGASPFLDEAQNPLSPPKVPTERLLNGARASPSSASMPHSSPRGGSGTPTTTELKAAVSAPAAIKPSGSGTSDDVTAALRRLAESRDAPSRTRVVRRARPGLSRTTKLGATSAAASASTSPVKDKDNGASSPAGPVPGPEDESMRITYADPVADKERRRLLEAVMRSSTSPVKRARV</sequence>
<dbReference type="Proteomes" id="UP000279236">
    <property type="component" value="Unassembled WGS sequence"/>
</dbReference>
<feature type="compositionally biased region" description="Low complexity" evidence="2">
    <location>
        <begin position="695"/>
        <end position="719"/>
    </location>
</feature>
<feature type="domain" description="BRCT" evidence="3">
    <location>
        <begin position="138"/>
        <end position="251"/>
    </location>
</feature>